<evidence type="ECO:0000259" key="2">
    <source>
        <dbReference type="SMART" id="SM00833"/>
    </source>
</evidence>
<name>A0ABX8DGL0_9GAMM</name>
<keyword evidence="4" id="KW-1185">Reference proteome</keyword>
<dbReference type="InterPro" id="IPR051316">
    <property type="entry name" value="Zinc-reg_GTPase_activator"/>
</dbReference>
<gene>
    <name evidence="3" type="ORF">KHX94_04300</name>
</gene>
<dbReference type="PANTHER" id="PTHR13748">
    <property type="entry name" value="COBW-RELATED"/>
    <property type="match status" value="1"/>
</dbReference>
<evidence type="ECO:0000313" key="3">
    <source>
        <dbReference type="EMBL" id="QVK23888.1"/>
    </source>
</evidence>
<dbReference type="SMART" id="SM00833">
    <property type="entry name" value="CobW_C"/>
    <property type="match status" value="1"/>
</dbReference>
<evidence type="ECO:0000256" key="1">
    <source>
        <dbReference type="ARBA" id="ARBA00045658"/>
    </source>
</evidence>
<dbReference type="EMBL" id="CP074572">
    <property type="protein sequence ID" value="QVK23888.1"/>
    <property type="molecule type" value="Genomic_DNA"/>
</dbReference>
<dbReference type="InterPro" id="IPR027417">
    <property type="entry name" value="P-loop_NTPase"/>
</dbReference>
<reference evidence="3 4" key="1">
    <citation type="journal article" date="2012" name="Int. J. Syst. Evol. Microbiol.">
        <title>Shewanella dokdonensis sp. nov., isolated from seawater.</title>
        <authorList>
            <person name="Sung H.R."/>
            <person name="Yoon J.H."/>
            <person name="Ghim S.Y."/>
        </authorList>
    </citation>
    <scope>NUCLEOTIDE SEQUENCE [LARGE SCALE GENOMIC DNA]</scope>
    <source>
        <strain evidence="3 4">DSM 23626</strain>
    </source>
</reference>
<sequence>MIITAVPTHVITGFLGAGKTTFIKALLQTKPVDETWAVLVNEFGEIGIDAGLMGNGNAQVVIREVAGGCICCAAGVPLQVAITQLLAKAKPQRLLIEPTGLGHPLQIMQTLQSDGFAQSIRLLASVCLLDPRKLADARYREHETFKAQLASADILLAAKADLWQTQMDVRQQLQQFLAHYFPQKPWLSWSQQLPLPTELWPLMQQSASETTAIAKQRASWLQPTVDFSTDAGSAADEVFDARGVLFKQHQDGNACSYGWVFSPSWVFSLAPLLQWVKAQQVMRLKAVMITADGIAAFNMLEGELQLEELDDALDSRLELISREPLDAALLEQQLLACAAVEE</sequence>
<dbReference type="InterPro" id="IPR003495">
    <property type="entry name" value="CobW/HypB/UreG_nucleotide-bd"/>
</dbReference>
<dbReference type="RefSeq" id="WP_213682504.1">
    <property type="nucleotide sequence ID" value="NZ_CP074572.1"/>
</dbReference>
<dbReference type="InterPro" id="IPR011629">
    <property type="entry name" value="CobW-like_C"/>
</dbReference>
<evidence type="ECO:0000313" key="4">
    <source>
        <dbReference type="Proteomes" id="UP000676428"/>
    </source>
</evidence>
<proteinExistence type="predicted"/>
<dbReference type="CDD" id="cd03112">
    <property type="entry name" value="CobW-like"/>
    <property type="match status" value="1"/>
</dbReference>
<dbReference type="PANTHER" id="PTHR13748:SF46">
    <property type="entry name" value="ZINC CHAPERONE YEIR"/>
    <property type="match status" value="1"/>
</dbReference>
<accession>A0ABX8DGL0</accession>
<organism evidence="3 4">
    <name type="scientific">Shewanella dokdonensis</name>
    <dbReference type="NCBI Taxonomy" id="712036"/>
    <lineage>
        <taxon>Bacteria</taxon>
        <taxon>Pseudomonadati</taxon>
        <taxon>Pseudomonadota</taxon>
        <taxon>Gammaproteobacteria</taxon>
        <taxon>Alteromonadales</taxon>
        <taxon>Shewanellaceae</taxon>
        <taxon>Shewanella</taxon>
    </lineage>
</organism>
<feature type="domain" description="CobW C-terminal" evidence="2">
    <location>
        <begin position="256"/>
        <end position="338"/>
    </location>
</feature>
<dbReference type="SUPFAM" id="SSF52540">
    <property type="entry name" value="P-loop containing nucleoside triphosphate hydrolases"/>
    <property type="match status" value="1"/>
</dbReference>
<dbReference type="Pfam" id="PF02492">
    <property type="entry name" value="cobW"/>
    <property type="match status" value="1"/>
</dbReference>
<protein>
    <submittedName>
        <fullName evidence="3">GTP-binding protein</fullName>
    </submittedName>
</protein>
<dbReference type="Gene3D" id="3.40.50.300">
    <property type="entry name" value="P-loop containing nucleotide triphosphate hydrolases"/>
    <property type="match status" value="1"/>
</dbReference>
<comment type="function">
    <text evidence="1">Zinc chaperone that directly transfers zinc cofactor to target proteins, thereby activating them. Zinc is transferred from the CXCC motif in the GTPase domain to the zinc binding site in target proteins in a process requiring GTP hydrolysis.</text>
</comment>
<dbReference type="Proteomes" id="UP000676428">
    <property type="component" value="Chromosome"/>
</dbReference>